<keyword evidence="2" id="KW-1185">Reference proteome</keyword>
<gene>
    <name evidence="1" type="ORF">EO244_13210</name>
</gene>
<dbReference type="Gene3D" id="3.40.50.1240">
    <property type="entry name" value="Phosphoglycerate mutase-like"/>
    <property type="match status" value="1"/>
</dbReference>
<dbReference type="RefSeq" id="WP_129255159.1">
    <property type="nucleotide sequence ID" value="NZ_SAXA01000013.1"/>
</dbReference>
<dbReference type="OrthoDB" id="9810154at2"/>
<dbReference type="Proteomes" id="UP000289703">
    <property type="component" value="Unassembled WGS sequence"/>
</dbReference>
<reference evidence="1 2" key="1">
    <citation type="submission" date="2019-01" db="EMBL/GenBank/DDBJ databases">
        <title>Ancylomarina salipaludis sp. nov., isolated from a salt marsh.</title>
        <authorList>
            <person name="Yoon J.-H."/>
        </authorList>
    </citation>
    <scope>NUCLEOTIDE SEQUENCE [LARGE SCALE GENOMIC DNA]</scope>
    <source>
        <strain evidence="1 2">SHSM-M15</strain>
    </source>
</reference>
<accession>A0A4Q1JJ37</accession>
<protein>
    <submittedName>
        <fullName evidence="1">Phosphoglycerate mutase</fullName>
    </submittedName>
</protein>
<dbReference type="InterPro" id="IPR029033">
    <property type="entry name" value="His_PPase_superfam"/>
</dbReference>
<evidence type="ECO:0000313" key="2">
    <source>
        <dbReference type="Proteomes" id="UP000289703"/>
    </source>
</evidence>
<name>A0A4Q1JJ37_9BACT</name>
<dbReference type="CDD" id="cd07040">
    <property type="entry name" value="HP"/>
    <property type="match status" value="1"/>
</dbReference>
<organism evidence="1 2">
    <name type="scientific">Ancylomarina salipaludis</name>
    <dbReference type="NCBI Taxonomy" id="2501299"/>
    <lineage>
        <taxon>Bacteria</taxon>
        <taxon>Pseudomonadati</taxon>
        <taxon>Bacteroidota</taxon>
        <taxon>Bacteroidia</taxon>
        <taxon>Marinilabiliales</taxon>
        <taxon>Marinifilaceae</taxon>
        <taxon>Ancylomarina</taxon>
    </lineage>
</organism>
<proteinExistence type="predicted"/>
<dbReference type="AlphaFoldDB" id="A0A4Q1JJ37"/>
<sequence>MKQLILSRHAKTEVIRYDISDFERNLTSRGINDSALVSDYLFKKGIHTDLIISSPANRAIATARLFANRFNIQLDKIVQVEHLYHGFSTQEFLEMLEDKAGQFDHVWVFGHNPDIASWAYKLLDKSYLHVPTGTTIGIEFDVENWSNIHARSGKLIHYTTPKMLKE</sequence>
<comment type="caution">
    <text evidence="1">The sequence shown here is derived from an EMBL/GenBank/DDBJ whole genome shotgun (WGS) entry which is preliminary data.</text>
</comment>
<dbReference type="Pfam" id="PF00300">
    <property type="entry name" value="His_Phos_1"/>
    <property type="match status" value="1"/>
</dbReference>
<dbReference type="SUPFAM" id="SSF53254">
    <property type="entry name" value="Phosphoglycerate mutase-like"/>
    <property type="match status" value="1"/>
</dbReference>
<dbReference type="InterPro" id="IPR013078">
    <property type="entry name" value="His_Pase_superF_clade-1"/>
</dbReference>
<evidence type="ECO:0000313" key="1">
    <source>
        <dbReference type="EMBL" id="RXQ90362.1"/>
    </source>
</evidence>
<dbReference type="EMBL" id="SAXA01000013">
    <property type="protein sequence ID" value="RXQ90362.1"/>
    <property type="molecule type" value="Genomic_DNA"/>
</dbReference>